<dbReference type="InParanoid" id="F0VQD8"/>
<organism evidence="2 4">
    <name type="scientific">Neospora caninum (strain Liverpool)</name>
    <dbReference type="NCBI Taxonomy" id="572307"/>
    <lineage>
        <taxon>Eukaryota</taxon>
        <taxon>Sar</taxon>
        <taxon>Alveolata</taxon>
        <taxon>Apicomplexa</taxon>
        <taxon>Conoidasida</taxon>
        <taxon>Coccidia</taxon>
        <taxon>Eucoccidiorida</taxon>
        <taxon>Eimeriorina</taxon>
        <taxon>Sarcocystidae</taxon>
        <taxon>Neospora</taxon>
    </lineage>
</organism>
<reference evidence="3" key="4">
    <citation type="journal article" date="2015" name="PLoS ONE">
        <title>Comprehensive Evaluation of Toxoplasma gondii VEG and Neospora caninum LIV Genomes with Tachyzoite Stage Transcriptome and Proteome Defines Novel Transcript Features.</title>
        <authorList>
            <person name="Ramaprasad A."/>
            <person name="Mourier T."/>
            <person name="Naeem R."/>
            <person name="Malas T.B."/>
            <person name="Moussa E."/>
            <person name="Panigrahi A."/>
            <person name="Vermont S.J."/>
            <person name="Otto T.D."/>
            <person name="Wastling J."/>
            <person name="Pain A."/>
        </authorList>
    </citation>
    <scope>NUCLEOTIDE SEQUENCE</scope>
    <source>
        <strain evidence="3">Liverpool</strain>
    </source>
</reference>
<reference evidence="2" key="1">
    <citation type="submission" date="2011-02" db="EMBL/GenBank/DDBJ databases">
        <authorList>
            <person name="Aslett M."/>
        </authorList>
    </citation>
    <scope>NUCLEOTIDE SEQUENCE</scope>
    <source>
        <strain evidence="2">Liverpool</strain>
    </source>
</reference>
<dbReference type="VEuPathDB" id="ToxoDB:NCLIV_063610"/>
<dbReference type="RefSeq" id="XP_003885961.1">
    <property type="nucleotide sequence ID" value="XM_003885912.1"/>
</dbReference>
<dbReference type="AlphaFoldDB" id="F0VQD8"/>
<dbReference type="GeneID" id="13445158"/>
<sequence>MGRMKNPFGACFARGKKDRRKESRKAAQEIPGKEEEEEQEEESIPLRYPLFDPRAVKTREEDLGEEPLSRPNSIPLEMATREHIELPADEEEDDNFMEDNPVLEEELPEEGKSASTVEEERAPSPVEEPARAPVPPPAKEELTPPAEEVEKTPPTPPPSPPPVEVEKVSPPPPSSPHSPQPSVSPEPVKPEPMPVSPPPKAREQYRAPIPEPAPPSPPVEETREESESRTSSPSVVSVRKVPEEPLNEPVFTPPPVIEEEPQMSPFEKLESAREGSLSDSAPTAPHTPRGPSDDDMARRIQAKLAELERQQTLAEVTYYRKKKRRSRCRLRPRWVCVEKAIDCYADAHDDFTAFFRERMNVHEKKDCGICRDFDFSDIPVLQ</sequence>
<proteinExistence type="predicted"/>
<feature type="region of interest" description="Disordered" evidence="1">
    <location>
        <begin position="1"/>
        <end position="295"/>
    </location>
</feature>
<evidence type="ECO:0000256" key="1">
    <source>
        <dbReference type="SAM" id="MobiDB-lite"/>
    </source>
</evidence>
<evidence type="ECO:0000313" key="2">
    <source>
        <dbReference type="EMBL" id="CBZ55935.1"/>
    </source>
</evidence>
<feature type="compositionally biased region" description="Basic and acidic residues" evidence="1">
    <location>
        <begin position="20"/>
        <end position="33"/>
    </location>
</feature>
<dbReference type="PRINTS" id="PR01217">
    <property type="entry name" value="PRICHEXTENSN"/>
</dbReference>
<dbReference type="OrthoDB" id="333366at2759"/>
<gene>
    <name evidence="3" type="ORF">BN1204_063610</name>
    <name evidence="2" type="ORF">NCLIV_063610</name>
</gene>
<dbReference type="EMBL" id="FR823393">
    <property type="protein sequence ID" value="CBZ55935.1"/>
    <property type="molecule type" value="Genomic_DNA"/>
</dbReference>
<dbReference type="OMA" id="HPATTRM"/>
<feature type="compositionally biased region" description="Pro residues" evidence="1">
    <location>
        <begin position="153"/>
        <end position="184"/>
    </location>
</feature>
<reference evidence="4" key="3">
    <citation type="journal article" date="2012" name="PLoS Pathog.">
        <title>Comparative genomics of the apicomplexan parasites Toxoplasma gondii and Neospora caninum: Coccidia differing in host range and transmission strategy.</title>
        <authorList>
            <person name="Reid A.J."/>
            <person name="Vermont S.J."/>
            <person name="Cotton J.A."/>
            <person name="Harris D."/>
            <person name="Hill-Cawthorne G.A."/>
            <person name="Konen-Waisman S."/>
            <person name="Latham S.M."/>
            <person name="Mourier T."/>
            <person name="Norton R."/>
            <person name="Quail M.A."/>
            <person name="Sanders M."/>
            <person name="Shanmugam D."/>
            <person name="Sohal A."/>
            <person name="Wasmuth J.D."/>
            <person name="Brunk B."/>
            <person name="Grigg M.E."/>
            <person name="Howard J.C."/>
            <person name="Parkinson J."/>
            <person name="Roos D.S."/>
            <person name="Trees A.J."/>
            <person name="Berriman M."/>
            <person name="Pain A."/>
            <person name="Wastling J.M."/>
        </authorList>
    </citation>
    <scope>NUCLEOTIDE SEQUENCE [LARGE SCALE GENOMIC DNA]</scope>
    <source>
        <strain evidence="4">Liverpool</strain>
    </source>
</reference>
<protein>
    <submittedName>
        <fullName evidence="2">Uncharacterized protein</fullName>
    </submittedName>
</protein>
<evidence type="ECO:0000313" key="4">
    <source>
        <dbReference type="Proteomes" id="UP000007494"/>
    </source>
</evidence>
<feature type="compositionally biased region" description="Acidic residues" evidence="1">
    <location>
        <begin position="34"/>
        <end position="43"/>
    </location>
</feature>
<reference evidence="2" key="2">
    <citation type="submission" date="2011-03" db="EMBL/GenBank/DDBJ databases">
        <title>Comparative genomics and transcriptomics of Neospora caninum and Toxoplasma gondii.</title>
        <authorList>
            <person name="Reid A.J."/>
            <person name="Sohal A."/>
            <person name="Harris D."/>
            <person name="Quail M."/>
            <person name="Sanders M."/>
            <person name="Berriman M."/>
            <person name="Wastling J.M."/>
            <person name="Pain A."/>
        </authorList>
    </citation>
    <scope>NUCLEOTIDE SEQUENCE</scope>
    <source>
        <strain evidence="2">Liverpool</strain>
    </source>
</reference>
<evidence type="ECO:0000313" key="3">
    <source>
        <dbReference type="EMBL" id="CEL70678.1"/>
    </source>
</evidence>
<feature type="compositionally biased region" description="Pro residues" evidence="1">
    <location>
        <begin position="209"/>
        <end position="218"/>
    </location>
</feature>
<feature type="compositionally biased region" description="Pro residues" evidence="1">
    <location>
        <begin position="190"/>
        <end position="199"/>
    </location>
</feature>
<feature type="compositionally biased region" description="Low complexity" evidence="1">
    <location>
        <begin position="229"/>
        <end position="239"/>
    </location>
</feature>
<dbReference type="eggNOG" id="ENOG502QZCK">
    <property type="taxonomic scope" value="Eukaryota"/>
</dbReference>
<accession>F0VQD8</accession>
<dbReference type="Proteomes" id="UP000007494">
    <property type="component" value="Chromosome XII"/>
</dbReference>
<dbReference type="EMBL" id="LN714487">
    <property type="protein sequence ID" value="CEL70678.1"/>
    <property type="molecule type" value="Genomic_DNA"/>
</dbReference>
<keyword evidence="4" id="KW-1185">Reference proteome</keyword>
<feature type="compositionally biased region" description="Acidic residues" evidence="1">
    <location>
        <begin position="87"/>
        <end position="108"/>
    </location>
</feature>
<name>F0VQD8_NEOCL</name>